<dbReference type="SMART" id="SM00205">
    <property type="entry name" value="THN"/>
    <property type="match status" value="1"/>
</dbReference>
<evidence type="ECO:0000256" key="1">
    <source>
        <dbReference type="ARBA" id="ARBA00010607"/>
    </source>
</evidence>
<evidence type="ECO:0000313" key="3">
    <source>
        <dbReference type="EMBL" id="PRQ50820.1"/>
    </source>
</evidence>
<dbReference type="InterPro" id="IPR037176">
    <property type="entry name" value="Osmotin/thaumatin-like_sf"/>
</dbReference>
<dbReference type="PROSITE" id="PS51367">
    <property type="entry name" value="THAUMATIN_2"/>
    <property type="match status" value="1"/>
</dbReference>
<dbReference type="Gene3D" id="2.60.110.10">
    <property type="entry name" value="Thaumatin"/>
    <property type="match status" value="1"/>
</dbReference>
<feature type="disulfide bond" evidence="2">
    <location>
        <begin position="41"/>
        <end position="51"/>
    </location>
</feature>
<dbReference type="SUPFAM" id="SSF49870">
    <property type="entry name" value="Osmotin, thaumatin-like protein"/>
    <property type="match status" value="1"/>
</dbReference>
<protein>
    <submittedName>
        <fullName evidence="3">Putative thaumatin</fullName>
    </submittedName>
</protein>
<name>A0A2P6RWK6_ROSCH</name>
<feature type="disulfide bond" evidence="2">
    <location>
        <begin position="55"/>
        <end position="64"/>
    </location>
</feature>
<dbReference type="AlphaFoldDB" id="A0A2P6RWK6"/>
<evidence type="ECO:0000313" key="4">
    <source>
        <dbReference type="Proteomes" id="UP000238479"/>
    </source>
</evidence>
<feature type="disulfide bond" evidence="2">
    <location>
        <begin position="65"/>
        <end position="70"/>
    </location>
</feature>
<comment type="caution">
    <text evidence="3">The sequence shown here is derived from an EMBL/GenBank/DDBJ whole genome shotgun (WGS) entry which is preliminary data.</text>
</comment>
<dbReference type="InterPro" id="IPR001938">
    <property type="entry name" value="Thaumatin"/>
</dbReference>
<dbReference type="PANTHER" id="PTHR31048">
    <property type="entry name" value="OS03G0233200 PROTEIN"/>
    <property type="match status" value="1"/>
</dbReference>
<gene>
    <name evidence="3" type="ORF">RchiOBHm_Chr2g0137461</name>
</gene>
<reference evidence="3 4" key="1">
    <citation type="journal article" date="2018" name="Nat. Genet.">
        <title>The Rosa genome provides new insights in the design of modern roses.</title>
        <authorList>
            <person name="Bendahmane M."/>
        </authorList>
    </citation>
    <scope>NUCLEOTIDE SEQUENCE [LARGE SCALE GENOMIC DNA]</scope>
    <source>
        <strain evidence="4">cv. Old Blush</strain>
    </source>
</reference>
<dbReference type="PIRSF" id="PIRSF002703">
    <property type="entry name" value="Thaumatin"/>
    <property type="match status" value="1"/>
</dbReference>
<dbReference type="Gramene" id="PRQ50820">
    <property type="protein sequence ID" value="PRQ50820"/>
    <property type="gene ID" value="RchiOBHm_Chr2g0137461"/>
</dbReference>
<dbReference type="OMA" id="NINEACP"/>
<dbReference type="Proteomes" id="UP000238479">
    <property type="component" value="Chromosome 2"/>
</dbReference>
<dbReference type="Pfam" id="PF00314">
    <property type="entry name" value="Thaumatin"/>
    <property type="match status" value="1"/>
</dbReference>
<keyword evidence="4" id="KW-1185">Reference proteome</keyword>
<dbReference type="EMBL" id="PDCK01000040">
    <property type="protein sequence ID" value="PRQ50820.1"/>
    <property type="molecule type" value="Genomic_DNA"/>
</dbReference>
<dbReference type="STRING" id="74649.A0A2P6RWK6"/>
<accession>A0A2P6RWK6</accession>
<sequence length="105" mass="11610">MNMDFIGISLGEGFNVPIDFSSTSNGCTRDINYTTDINRQCPTQLRAPGGCNNPCTVFKTDQYCCNSGNCGPIDYSMFFKSRCPNAYSYPKDDLTSLFICPGCMH</sequence>
<evidence type="ECO:0000256" key="2">
    <source>
        <dbReference type="PIRSR" id="PIRSR002703-1"/>
    </source>
</evidence>
<comment type="similarity">
    <text evidence="1">Belongs to the thaumatin family.</text>
</comment>
<proteinExistence type="inferred from homology"/>
<keyword evidence="2" id="KW-1015">Disulfide bond</keyword>
<organism evidence="3 4">
    <name type="scientific">Rosa chinensis</name>
    <name type="common">China rose</name>
    <dbReference type="NCBI Taxonomy" id="74649"/>
    <lineage>
        <taxon>Eukaryota</taxon>
        <taxon>Viridiplantae</taxon>
        <taxon>Streptophyta</taxon>
        <taxon>Embryophyta</taxon>
        <taxon>Tracheophyta</taxon>
        <taxon>Spermatophyta</taxon>
        <taxon>Magnoliopsida</taxon>
        <taxon>eudicotyledons</taxon>
        <taxon>Gunneridae</taxon>
        <taxon>Pentapetalae</taxon>
        <taxon>rosids</taxon>
        <taxon>fabids</taxon>
        <taxon>Rosales</taxon>
        <taxon>Rosaceae</taxon>
        <taxon>Rosoideae</taxon>
        <taxon>Rosoideae incertae sedis</taxon>
        <taxon>Rosa</taxon>
    </lineage>
</organism>